<feature type="compositionally biased region" description="Basic and acidic residues" evidence="1">
    <location>
        <begin position="95"/>
        <end position="136"/>
    </location>
</feature>
<evidence type="ECO:0008006" key="4">
    <source>
        <dbReference type="Google" id="ProtNLM"/>
    </source>
</evidence>
<evidence type="ECO:0000313" key="2">
    <source>
        <dbReference type="EMBL" id="PPS21033.1"/>
    </source>
</evidence>
<organism evidence="2 3">
    <name type="scientific">Brachyspira murdochii</name>
    <dbReference type="NCBI Taxonomy" id="84378"/>
    <lineage>
        <taxon>Bacteria</taxon>
        <taxon>Pseudomonadati</taxon>
        <taxon>Spirochaetota</taxon>
        <taxon>Spirochaetia</taxon>
        <taxon>Brachyspirales</taxon>
        <taxon>Brachyspiraceae</taxon>
        <taxon>Brachyspira</taxon>
    </lineage>
</organism>
<proteinExistence type="predicted"/>
<comment type="caution">
    <text evidence="2">The sequence shown here is derived from an EMBL/GenBank/DDBJ whole genome shotgun (WGS) entry which is preliminary data.</text>
</comment>
<name>A0ABX5B2Z4_9SPIR</name>
<accession>A0ABX5B2Z4</accession>
<reference evidence="2 3" key="1">
    <citation type="submission" date="2014-04" db="EMBL/GenBank/DDBJ databases">
        <title>Whole genome sequence of 'Brachyspira hampsonii' D13-03603F2.</title>
        <authorList>
            <person name="Patterson A.H."/>
            <person name="Chaban B."/>
            <person name="Fernando C."/>
            <person name="Harding J.C."/>
            <person name="Hill J.E."/>
        </authorList>
    </citation>
    <scope>NUCLEOTIDE SEQUENCE [LARGE SCALE GENOMIC DNA]</scope>
    <source>
        <strain evidence="2 3">D13-03603F2</strain>
    </source>
</reference>
<dbReference type="Proteomes" id="UP000238924">
    <property type="component" value="Unassembled WGS sequence"/>
</dbReference>
<protein>
    <recommendedName>
        <fullName evidence="4">Phage protein</fullName>
    </recommendedName>
</protein>
<feature type="region of interest" description="Disordered" evidence="1">
    <location>
        <begin position="80"/>
        <end position="136"/>
    </location>
</feature>
<evidence type="ECO:0000256" key="1">
    <source>
        <dbReference type="SAM" id="MobiDB-lite"/>
    </source>
</evidence>
<dbReference type="RefSeq" id="WP_104619120.1">
    <property type="nucleotide sequence ID" value="NZ_JJMJ01000239.1"/>
</dbReference>
<keyword evidence="3" id="KW-1185">Reference proteome</keyword>
<evidence type="ECO:0000313" key="3">
    <source>
        <dbReference type="Proteomes" id="UP000238924"/>
    </source>
</evidence>
<sequence>MAKKTKTELENNAEDVKYKVGKGSITYKPNGYSLSKIITVGEVIPDEIIENYKRQNVLEKLLEKGTIVLCGADLEETKKEYVNPPSNASDMMNEIADKTSQKTEEVKETKEAVSENKEEVKEEVKEENKEEAKESN</sequence>
<gene>
    <name evidence="2" type="ORF">DJ52_13375</name>
</gene>
<dbReference type="EMBL" id="JJMJ01000239">
    <property type="protein sequence ID" value="PPS21033.1"/>
    <property type="molecule type" value="Genomic_DNA"/>
</dbReference>